<evidence type="ECO:0000313" key="2">
    <source>
        <dbReference type="EMBL" id="SFB85594.1"/>
    </source>
</evidence>
<reference evidence="2 3" key="1">
    <citation type="submission" date="2016-10" db="EMBL/GenBank/DDBJ databases">
        <authorList>
            <person name="de Groot N.N."/>
        </authorList>
    </citation>
    <scope>NUCLEOTIDE SEQUENCE [LARGE SCALE GENOMIC DNA]</scope>
    <source>
        <strain evidence="2 3">DSM 18438</strain>
    </source>
</reference>
<gene>
    <name evidence="2" type="ORF">SAMN05660443_0559</name>
</gene>
<dbReference type="Pfam" id="PF08241">
    <property type="entry name" value="Methyltransf_11"/>
    <property type="match status" value="1"/>
</dbReference>
<name>A0A1I1EEJ9_9GAMM</name>
<sequence>MSVQSQQAQLNQQVWQAWQTFWASTLGQEVLATETRMLKPLLENARGYHLLLLGSLPGEAILKDAGIRHHLEWRPSLEVAEKDSCLIADPAALPLPDDSMDLVILQHSLELFARPHALLKEAARVTLAKGELILIGFNPVSLWGLARMLPAFMQAEPLRNLKQADLISQAKLADWLEFLDLKKESEQQLFHRPPCNRLRIQQKLRSWDERLDNKDWPLAGIYLLRIKKRIGSPLRPIPAWKKTGWLPLQPVSSPTRNSLKNR</sequence>
<evidence type="ECO:0000259" key="1">
    <source>
        <dbReference type="Pfam" id="PF08241"/>
    </source>
</evidence>
<protein>
    <submittedName>
        <fullName evidence="2">Methyltransferase domain-containing protein</fullName>
    </submittedName>
</protein>
<keyword evidence="2" id="KW-0489">Methyltransferase</keyword>
<dbReference type="EMBL" id="FOLH01000001">
    <property type="protein sequence ID" value="SFB85594.1"/>
    <property type="molecule type" value="Genomic_DNA"/>
</dbReference>
<dbReference type="GO" id="GO:0008757">
    <property type="term" value="F:S-adenosylmethionine-dependent methyltransferase activity"/>
    <property type="evidence" value="ECO:0007669"/>
    <property type="project" value="InterPro"/>
</dbReference>
<accession>A0A1I1EEJ9</accession>
<dbReference type="STRING" id="1122252.SAMN05660443_0559"/>
<dbReference type="InterPro" id="IPR013216">
    <property type="entry name" value="Methyltransf_11"/>
</dbReference>
<dbReference type="SUPFAM" id="SSF53335">
    <property type="entry name" value="S-adenosyl-L-methionine-dependent methyltransferases"/>
    <property type="match status" value="1"/>
</dbReference>
<evidence type="ECO:0000313" key="3">
    <source>
        <dbReference type="Proteomes" id="UP000199058"/>
    </source>
</evidence>
<feature type="domain" description="Methyltransferase type 11" evidence="1">
    <location>
        <begin position="84"/>
        <end position="133"/>
    </location>
</feature>
<dbReference type="OrthoDB" id="6191410at2"/>
<dbReference type="InterPro" id="IPR029063">
    <property type="entry name" value="SAM-dependent_MTases_sf"/>
</dbReference>
<dbReference type="Proteomes" id="UP000199058">
    <property type="component" value="Unassembled WGS sequence"/>
</dbReference>
<organism evidence="2 3">
    <name type="scientific">Marinospirillum celere</name>
    <dbReference type="NCBI Taxonomy" id="1122252"/>
    <lineage>
        <taxon>Bacteria</taxon>
        <taxon>Pseudomonadati</taxon>
        <taxon>Pseudomonadota</taxon>
        <taxon>Gammaproteobacteria</taxon>
        <taxon>Oceanospirillales</taxon>
        <taxon>Oceanospirillaceae</taxon>
        <taxon>Marinospirillum</taxon>
    </lineage>
</organism>
<dbReference type="RefSeq" id="WP_091958804.1">
    <property type="nucleotide sequence ID" value="NZ_FOLH01000001.1"/>
</dbReference>
<dbReference type="GO" id="GO:0032259">
    <property type="term" value="P:methylation"/>
    <property type="evidence" value="ECO:0007669"/>
    <property type="project" value="UniProtKB-KW"/>
</dbReference>
<keyword evidence="3" id="KW-1185">Reference proteome</keyword>
<dbReference type="AlphaFoldDB" id="A0A1I1EEJ9"/>
<keyword evidence="2" id="KW-0808">Transferase</keyword>
<dbReference type="Gene3D" id="3.40.50.150">
    <property type="entry name" value="Vaccinia Virus protein VP39"/>
    <property type="match status" value="1"/>
</dbReference>
<proteinExistence type="predicted"/>